<reference evidence="1" key="1">
    <citation type="journal article" date="2021" name="Proc. Natl. Acad. Sci. U.S.A.">
        <title>A Catalog of Tens of Thousands of Viruses from Human Metagenomes Reveals Hidden Associations with Chronic Diseases.</title>
        <authorList>
            <person name="Tisza M.J."/>
            <person name="Buck C.B."/>
        </authorList>
    </citation>
    <scope>NUCLEOTIDE SEQUENCE</scope>
    <source>
        <strain evidence="1">CtKPn8</strain>
    </source>
</reference>
<name>A0A8S5SXS7_9CAUD</name>
<proteinExistence type="predicted"/>
<evidence type="ECO:0000313" key="1">
    <source>
        <dbReference type="EMBL" id="DAF55869.1"/>
    </source>
</evidence>
<dbReference type="EMBL" id="BK032702">
    <property type="protein sequence ID" value="DAF55869.1"/>
    <property type="molecule type" value="Genomic_DNA"/>
</dbReference>
<accession>A0A8S5SXS7</accession>
<sequence>MSNYVDVTYYQDTYKGTIPSDEIEKRLKKASMHIDTLTYNRIVGRGFENLTKFQQNIVKEVVCRLADFEYENEDLIQSILSSYSINGVSVNFGSNWNIEVQNGIAIKKEDYSLLGQTGLTCRNLRC</sequence>
<organism evidence="1">
    <name type="scientific">Myoviridae sp. ctKPn8</name>
    <dbReference type="NCBI Taxonomy" id="2827676"/>
    <lineage>
        <taxon>Viruses</taxon>
        <taxon>Duplodnaviria</taxon>
        <taxon>Heunggongvirae</taxon>
        <taxon>Uroviricota</taxon>
        <taxon>Caudoviricetes</taxon>
    </lineage>
</organism>
<protein>
    <submittedName>
        <fullName evidence="1">Head Tail Connector Protein</fullName>
    </submittedName>
</protein>